<dbReference type="PATRIC" id="fig|882800.3.peg.2290"/>
<evidence type="ECO:0000313" key="2">
    <source>
        <dbReference type="Proteomes" id="UP000004382"/>
    </source>
</evidence>
<comment type="caution">
    <text evidence="1">The sequence shown here is derived from an EMBL/GenBank/DDBJ whole genome shotgun (WGS) entry which is preliminary data.</text>
</comment>
<sequence>MIKETAMSAKTIHFKVGNGDMTLVVLESGRRILIDCKITSAADDPNDDAPDVGFQLRDRLKRDTDGRLYVDAFLLTHPDQDHCAGLRRHFHLGPPGSWVKANDKIVIREMLSSPIVFRRADRKKAKDGLTLCEDAQAWRNEARRRVRLFRSQGWLADGDRIQILGEDVDGKTDDLLPILVSTGSIFSTICGVTDATFKGLLLAPLPTDDVDEAEVLSKNNSSVIVRLTLAAGGNTMAGRFLFGGDAEVAIWERIRDRYKDEDLTYDVLVAPHHCSWHSLSWDSWSKMREKAKVSERARSALAQAASGAIIVSSSNSILDDDRDPPCIRAKREYEAILKPVLGPFRCVADEPGDEPLEIGVSYFGVKPSRLFVGVAGGLSTGVGGEALAHG</sequence>
<reference evidence="1 2" key="1">
    <citation type="submission" date="2011-09" db="EMBL/GenBank/DDBJ databases">
        <title>The draft genome of Methylobacterium extorquens DSM 13060.</title>
        <authorList>
            <consortium name="US DOE Joint Genome Institute (JGI-PGF)"/>
            <person name="Lucas S."/>
            <person name="Han J."/>
            <person name="Lapidus A."/>
            <person name="Cheng J.-F."/>
            <person name="Goodwin L."/>
            <person name="Pitluck S."/>
            <person name="Peters L."/>
            <person name="Land M.L."/>
            <person name="Hauser L."/>
            <person name="Koskimaki J."/>
            <person name="Halonen O."/>
            <person name="Pirttila A."/>
            <person name="Frank C."/>
            <person name="Woyke T.J."/>
        </authorList>
    </citation>
    <scope>NUCLEOTIDE SEQUENCE [LARGE SCALE GENOMIC DNA]</scope>
    <source>
        <strain evidence="1 2">DSM 13060</strain>
    </source>
</reference>
<dbReference type="InterPro" id="IPR036866">
    <property type="entry name" value="RibonucZ/Hydroxyglut_hydro"/>
</dbReference>
<protein>
    <recommendedName>
        <fullName evidence="3">Metallohydrolase</fullName>
    </recommendedName>
</protein>
<dbReference type="PANTHER" id="PTHR30619">
    <property type="entry name" value="DNA INTERNALIZATION/COMPETENCE PROTEIN COMEC/REC2"/>
    <property type="match status" value="1"/>
</dbReference>
<dbReference type="EMBL" id="AGJK01000050">
    <property type="protein sequence ID" value="EHP92765.1"/>
    <property type="molecule type" value="Genomic_DNA"/>
</dbReference>
<dbReference type="Proteomes" id="UP000004382">
    <property type="component" value="Unassembled WGS sequence"/>
</dbReference>
<dbReference type="InterPro" id="IPR052159">
    <property type="entry name" value="Competence_DNA_uptake"/>
</dbReference>
<dbReference type="Gene3D" id="3.60.15.10">
    <property type="entry name" value="Ribonuclease Z/Hydroxyacylglutathione hydrolase-like"/>
    <property type="match status" value="1"/>
</dbReference>
<gene>
    <name evidence="1" type="ORF">MetexDRAFT_2334</name>
</gene>
<name>H1KI72_METEX</name>
<evidence type="ECO:0000313" key="1">
    <source>
        <dbReference type="EMBL" id="EHP92765.1"/>
    </source>
</evidence>
<dbReference type="RefSeq" id="WP_004446755.1">
    <property type="nucleotide sequence ID" value="NZ_AGJK01000050.1"/>
</dbReference>
<organism evidence="1 2">
    <name type="scientific">Methylorubrum extorquens DSM 13060</name>
    <dbReference type="NCBI Taxonomy" id="882800"/>
    <lineage>
        <taxon>Bacteria</taxon>
        <taxon>Pseudomonadati</taxon>
        <taxon>Pseudomonadota</taxon>
        <taxon>Alphaproteobacteria</taxon>
        <taxon>Hyphomicrobiales</taxon>
        <taxon>Methylobacteriaceae</taxon>
        <taxon>Methylorubrum</taxon>
    </lineage>
</organism>
<dbReference type="AlphaFoldDB" id="H1KI72"/>
<dbReference type="PANTHER" id="PTHR30619:SF1">
    <property type="entry name" value="RECOMBINATION PROTEIN 2"/>
    <property type="match status" value="1"/>
</dbReference>
<proteinExistence type="predicted"/>
<accession>H1KI72</accession>
<dbReference type="SUPFAM" id="SSF56281">
    <property type="entry name" value="Metallo-hydrolase/oxidoreductase"/>
    <property type="match status" value="1"/>
</dbReference>
<evidence type="ECO:0008006" key="3">
    <source>
        <dbReference type="Google" id="ProtNLM"/>
    </source>
</evidence>